<comment type="caution">
    <text evidence="1">The sequence shown here is derived from an EMBL/GenBank/DDBJ whole genome shotgun (WGS) entry which is preliminary data.</text>
</comment>
<proteinExistence type="predicted"/>
<name>A0ABS4JV76_9FIRM</name>
<dbReference type="InterPro" id="IPR042274">
    <property type="entry name" value="YycH/YycI_2"/>
</dbReference>
<dbReference type="RefSeq" id="WP_209467579.1">
    <property type="nucleotide sequence ID" value="NZ_JAGGLG010000029.1"/>
</dbReference>
<gene>
    <name evidence="1" type="ORF">J2Z79_002908</name>
</gene>
<evidence type="ECO:0000313" key="1">
    <source>
        <dbReference type="EMBL" id="MBP2019469.1"/>
    </source>
</evidence>
<keyword evidence="2" id="KW-1185">Reference proteome</keyword>
<reference evidence="1 2" key="1">
    <citation type="submission" date="2021-03" db="EMBL/GenBank/DDBJ databases">
        <title>Genomic Encyclopedia of Type Strains, Phase IV (KMG-IV): sequencing the most valuable type-strain genomes for metagenomic binning, comparative biology and taxonomic classification.</title>
        <authorList>
            <person name="Goeker M."/>
        </authorList>
    </citation>
    <scope>NUCLEOTIDE SEQUENCE [LARGE SCALE GENOMIC DNA]</scope>
    <source>
        <strain evidence="1 2">DSM 27138</strain>
    </source>
</reference>
<dbReference type="EMBL" id="JAGGLG010000029">
    <property type="protein sequence ID" value="MBP2019469.1"/>
    <property type="molecule type" value="Genomic_DNA"/>
</dbReference>
<dbReference type="Proteomes" id="UP001519289">
    <property type="component" value="Unassembled WGS sequence"/>
</dbReference>
<organism evidence="1 2">
    <name type="scientific">Symbiobacterium terraclitae</name>
    <dbReference type="NCBI Taxonomy" id="557451"/>
    <lineage>
        <taxon>Bacteria</taxon>
        <taxon>Bacillati</taxon>
        <taxon>Bacillota</taxon>
        <taxon>Clostridia</taxon>
        <taxon>Eubacteriales</taxon>
        <taxon>Symbiobacteriaceae</taxon>
        <taxon>Symbiobacterium</taxon>
    </lineage>
</organism>
<sequence>MRLASGRREALLNLLLLVLVATSLLLSARIWTPAPLFGDPGTTEPNVKLQPPPIVREMPEVFRPTRVSIRDGEGGWAEVHAGSPTYRTLWRPIRQAITGLDVGGGPTLIGRVPDLSQAGPSLQLHLPVALMVSEWADLWQWNVTALRNGAIWVDRLTIVLGEPASVYLSGPPGFALHLADLPGEQRKALADRIEQIDPSLFRPYRSLELEDLGLTALPDVVVPEVKQMPAARITVSLPDEREEELRYFPDLTVVRRIDERDARSLTDGQRLLRITGTGLLQFRTADASADEEVPRLARALEIARQWVGSLGGWPQDLVLRRYVREEQRGRLEFGVNTGWTYPVESLPGAVQVHVSAAQRVVYFERAPTVQNVTFDGEPLAIITPEAALAHALPAAPVLKTEPVRSMYLTYLLKPGADGSGQWVADPTWVIQAGDTLVYIHAVADEHPRPPKVVH</sequence>
<evidence type="ECO:0000313" key="2">
    <source>
        <dbReference type="Proteomes" id="UP001519289"/>
    </source>
</evidence>
<evidence type="ECO:0008006" key="3">
    <source>
        <dbReference type="Google" id="ProtNLM"/>
    </source>
</evidence>
<protein>
    <recommendedName>
        <fullName evidence="3">DUF4340 domain-containing protein</fullName>
    </recommendedName>
</protein>
<dbReference type="Gene3D" id="3.30.310.160">
    <property type="entry name" value="YycH protein, domain 2"/>
    <property type="match status" value="1"/>
</dbReference>
<accession>A0ABS4JV76</accession>